<keyword evidence="9 13" id="KW-0547">Nucleotide-binding</keyword>
<dbReference type="Pfam" id="PF01300">
    <property type="entry name" value="Sua5_yciO_yrdC"/>
    <property type="match status" value="1"/>
</dbReference>
<dbReference type="AlphaFoldDB" id="D2UXF9"/>
<keyword evidence="5" id="KW-0963">Cytoplasm</keyword>
<dbReference type="InterPro" id="IPR038385">
    <property type="entry name" value="Sua5/YwlC_C"/>
</dbReference>
<dbReference type="KEGG" id="ngr:NAEGRDRAFT_2202"/>
<evidence type="ECO:0000256" key="4">
    <source>
        <dbReference type="ARBA" id="ARBA00015492"/>
    </source>
</evidence>
<keyword evidence="10 13" id="KW-0067">ATP-binding</keyword>
<dbReference type="InterPro" id="IPR050156">
    <property type="entry name" value="TC-AMP_synthase_SUA5"/>
</dbReference>
<dbReference type="Gene3D" id="3.40.50.11030">
    <property type="entry name" value="Threonylcarbamoyl-AMP synthase, C-terminal domain"/>
    <property type="match status" value="1"/>
</dbReference>
<dbReference type="SUPFAM" id="SSF55821">
    <property type="entry name" value="YrdC/RibB"/>
    <property type="match status" value="1"/>
</dbReference>
<protein>
    <recommendedName>
        <fullName evidence="4">Threonylcarbamoyl-AMP synthase</fullName>
        <ecNumber evidence="3">2.7.7.87</ecNumber>
    </recommendedName>
    <alternativeName>
        <fullName evidence="11">L-threonylcarbamoyladenylate synthase</fullName>
    </alternativeName>
</protein>
<feature type="non-terminal residue" evidence="15">
    <location>
        <position position="380"/>
    </location>
</feature>
<keyword evidence="6" id="KW-0808">Transferase</keyword>
<dbReference type="GO" id="GO:0003725">
    <property type="term" value="F:double-stranded RNA binding"/>
    <property type="evidence" value="ECO:0007669"/>
    <property type="project" value="InterPro"/>
</dbReference>
<dbReference type="STRING" id="5762.D2UXF9"/>
<comment type="subcellular location">
    <subcellularLocation>
        <location evidence="1">Cytoplasm</location>
    </subcellularLocation>
</comment>
<feature type="binding site" evidence="13">
    <location>
        <position position="42"/>
    </location>
    <ligand>
        <name>ATP</name>
        <dbReference type="ChEBI" id="CHEBI:30616"/>
    </ligand>
</feature>
<keyword evidence="16" id="KW-1185">Reference proteome</keyword>
<organism evidence="16">
    <name type="scientific">Naegleria gruberi</name>
    <name type="common">Amoeba</name>
    <dbReference type="NCBI Taxonomy" id="5762"/>
    <lineage>
        <taxon>Eukaryota</taxon>
        <taxon>Discoba</taxon>
        <taxon>Heterolobosea</taxon>
        <taxon>Tetramitia</taxon>
        <taxon>Eutetramitia</taxon>
        <taxon>Vahlkampfiidae</taxon>
        <taxon>Naegleria</taxon>
    </lineage>
</organism>
<dbReference type="PIRSF" id="PIRSF004930">
    <property type="entry name" value="Tln_factor_SUA5"/>
    <property type="match status" value="1"/>
</dbReference>
<dbReference type="GO" id="GO:0005737">
    <property type="term" value="C:cytoplasm"/>
    <property type="evidence" value="ECO:0007669"/>
    <property type="project" value="UniProtKB-SubCell"/>
</dbReference>
<dbReference type="GeneID" id="8863568"/>
<feature type="binding site" evidence="13">
    <location>
        <position position="267"/>
    </location>
    <ligand>
        <name>ATP</name>
        <dbReference type="ChEBI" id="CHEBI:30616"/>
    </ligand>
</feature>
<evidence type="ECO:0000256" key="7">
    <source>
        <dbReference type="ARBA" id="ARBA00022694"/>
    </source>
</evidence>
<proteinExistence type="inferred from homology"/>
<evidence type="ECO:0000256" key="8">
    <source>
        <dbReference type="ARBA" id="ARBA00022695"/>
    </source>
</evidence>
<dbReference type="OrthoDB" id="412787at2759"/>
<feature type="binding site" evidence="13">
    <location>
        <position position="133"/>
    </location>
    <ligand>
        <name>ATP</name>
        <dbReference type="ChEBI" id="CHEBI:30616"/>
    </ligand>
</feature>
<evidence type="ECO:0000313" key="16">
    <source>
        <dbReference type="Proteomes" id="UP000006671"/>
    </source>
</evidence>
<dbReference type="FunFam" id="3.90.870.10:FF:000009">
    <property type="entry name" value="Threonylcarbamoyl-AMP synthase, putative"/>
    <property type="match status" value="1"/>
</dbReference>
<keyword evidence="7" id="KW-0819">tRNA processing</keyword>
<dbReference type="InterPro" id="IPR006070">
    <property type="entry name" value="Sua5-like_dom"/>
</dbReference>
<evidence type="ECO:0000313" key="15">
    <source>
        <dbReference type="EMBL" id="EFC50626.1"/>
    </source>
</evidence>
<feature type="binding site" evidence="13">
    <location>
        <position position="111"/>
    </location>
    <ligand>
        <name>L-threonine</name>
        <dbReference type="ChEBI" id="CHEBI:57926"/>
    </ligand>
</feature>
<dbReference type="GO" id="GO:0006450">
    <property type="term" value="P:regulation of translational fidelity"/>
    <property type="evidence" value="ECO:0007669"/>
    <property type="project" value="TreeGrafter"/>
</dbReference>
<gene>
    <name evidence="15" type="ORF">NAEGRDRAFT_2202</name>
</gene>
<dbReference type="PANTHER" id="PTHR17490:SF16">
    <property type="entry name" value="THREONYLCARBAMOYL-AMP SYNTHASE"/>
    <property type="match status" value="1"/>
</dbReference>
<feature type="binding site" evidence="13">
    <location>
        <position position="51"/>
    </location>
    <ligand>
        <name>L-threonine</name>
        <dbReference type="ChEBI" id="CHEBI:57926"/>
    </ligand>
</feature>
<evidence type="ECO:0000256" key="11">
    <source>
        <dbReference type="ARBA" id="ARBA00029774"/>
    </source>
</evidence>
<comment type="catalytic activity">
    <reaction evidence="12">
        <text>L-threonine + hydrogencarbonate + ATP = L-threonylcarbamoyladenylate + diphosphate + H2O</text>
        <dbReference type="Rhea" id="RHEA:36407"/>
        <dbReference type="ChEBI" id="CHEBI:15377"/>
        <dbReference type="ChEBI" id="CHEBI:17544"/>
        <dbReference type="ChEBI" id="CHEBI:30616"/>
        <dbReference type="ChEBI" id="CHEBI:33019"/>
        <dbReference type="ChEBI" id="CHEBI:57926"/>
        <dbReference type="ChEBI" id="CHEBI:73682"/>
        <dbReference type="EC" id="2.7.7.87"/>
    </reaction>
</comment>
<dbReference type="GO" id="GO:0008033">
    <property type="term" value="P:tRNA processing"/>
    <property type="evidence" value="ECO:0007669"/>
    <property type="project" value="UniProtKB-KW"/>
</dbReference>
<evidence type="ECO:0000256" key="12">
    <source>
        <dbReference type="ARBA" id="ARBA00048366"/>
    </source>
</evidence>
<feature type="binding site" evidence="13">
    <location>
        <position position="208"/>
    </location>
    <ligand>
        <name>ATP</name>
        <dbReference type="ChEBI" id="CHEBI:30616"/>
    </ligand>
</feature>
<dbReference type="eggNOG" id="KOG3051">
    <property type="taxonomic scope" value="Eukaryota"/>
</dbReference>
<evidence type="ECO:0000259" key="14">
    <source>
        <dbReference type="PROSITE" id="PS51163"/>
    </source>
</evidence>
<dbReference type="InterPro" id="IPR010923">
    <property type="entry name" value="T(6)A37_SUA5"/>
</dbReference>
<dbReference type="Proteomes" id="UP000006671">
    <property type="component" value="Unassembled WGS sequence"/>
</dbReference>
<evidence type="ECO:0000256" key="2">
    <source>
        <dbReference type="ARBA" id="ARBA00007663"/>
    </source>
</evidence>
<dbReference type="Gene3D" id="3.90.870.10">
    <property type="entry name" value="DHBP synthase"/>
    <property type="match status" value="1"/>
</dbReference>
<evidence type="ECO:0000256" key="13">
    <source>
        <dbReference type="PIRSR" id="PIRSR004930-1"/>
    </source>
</evidence>
<feature type="non-terminal residue" evidence="15">
    <location>
        <position position="1"/>
    </location>
</feature>
<feature type="binding site" evidence="13">
    <location>
        <position position="189"/>
    </location>
    <ligand>
        <name>L-threonine</name>
        <dbReference type="ChEBI" id="CHEBI:57926"/>
    </ligand>
</feature>
<dbReference type="GO" id="GO:0000049">
    <property type="term" value="F:tRNA binding"/>
    <property type="evidence" value="ECO:0007669"/>
    <property type="project" value="TreeGrafter"/>
</dbReference>
<comment type="similarity">
    <text evidence="2">Belongs to the SUA5 family.</text>
</comment>
<reference evidence="15 16" key="1">
    <citation type="journal article" date="2010" name="Cell">
        <title>The genome of Naegleria gruberi illuminates early eukaryotic versatility.</title>
        <authorList>
            <person name="Fritz-Laylin L.K."/>
            <person name="Prochnik S.E."/>
            <person name="Ginger M.L."/>
            <person name="Dacks J.B."/>
            <person name="Carpenter M.L."/>
            <person name="Field M.C."/>
            <person name="Kuo A."/>
            <person name="Paredez A."/>
            <person name="Chapman J."/>
            <person name="Pham J."/>
            <person name="Shu S."/>
            <person name="Neupane R."/>
            <person name="Cipriano M."/>
            <person name="Mancuso J."/>
            <person name="Tu H."/>
            <person name="Salamov A."/>
            <person name="Lindquist E."/>
            <person name="Shapiro H."/>
            <person name="Lucas S."/>
            <person name="Grigoriev I.V."/>
            <person name="Cande W.Z."/>
            <person name="Fulton C."/>
            <person name="Rokhsar D.S."/>
            <person name="Dawson S.C."/>
        </authorList>
    </citation>
    <scope>NUCLEOTIDE SEQUENCE [LARGE SCALE GENOMIC DNA]</scope>
    <source>
        <strain evidence="15 16">NEG-M</strain>
    </source>
</reference>
<sequence>EECSEHLRNGGLVSFPTETVYGLGANALDEKAVYSIFKAKKRPLTDPVIVHVLDVDQAKKYITIEENSLHMRLYEHLAATFWPGPLTLVSKSNEQVIPDCVTASTGFVGIRVPAHPIIRKLLEHCKLPISAPSANRFGHISPTRASHVMEDLGLYGKDEIDNENVFRILVLEEENNSESKTECSVGIESTVAKISELEDKSLKIEVLRRGGISLEQLKKSVQEFILEESNTRGTIPEVKVEARHQTYSVKMNDNTAQIAPGQLITHYAPYVPAFILDSQTSVNCAASEKTTRVSIEDSILVDFGGKLNHLSSHCMHYIDLSPSSDINIARNKVFQVLRDCEKIENAKAILLPNLLNVDIEHADSLFDRLFRAASGTFASI</sequence>
<evidence type="ECO:0000256" key="5">
    <source>
        <dbReference type="ARBA" id="ARBA00022490"/>
    </source>
</evidence>
<evidence type="ECO:0000256" key="6">
    <source>
        <dbReference type="ARBA" id="ARBA00022679"/>
    </source>
</evidence>
<accession>D2UXF9</accession>
<evidence type="ECO:0000256" key="9">
    <source>
        <dbReference type="ARBA" id="ARBA00022741"/>
    </source>
</evidence>
<dbReference type="Pfam" id="PF03481">
    <property type="entry name" value="Sua5_C"/>
    <property type="match status" value="1"/>
</dbReference>
<feature type="binding site" evidence="13">
    <location>
        <position position="141"/>
    </location>
    <ligand>
        <name>ATP</name>
        <dbReference type="ChEBI" id="CHEBI:30616"/>
    </ligand>
</feature>
<dbReference type="FunCoup" id="D2UXF9">
    <property type="interactions" value="176"/>
</dbReference>
<dbReference type="EC" id="2.7.7.87" evidence="3"/>
<evidence type="ECO:0000256" key="3">
    <source>
        <dbReference type="ARBA" id="ARBA00012584"/>
    </source>
</evidence>
<dbReference type="NCBIfam" id="TIGR00057">
    <property type="entry name" value="L-threonylcarbamoyladenylate synthase"/>
    <property type="match status" value="1"/>
</dbReference>
<keyword evidence="8" id="KW-0548">Nucleotidyltransferase</keyword>
<dbReference type="VEuPathDB" id="AmoebaDB:NAEGRDRAFT_2202"/>
<dbReference type="RefSeq" id="XP_002683370.1">
    <property type="nucleotide sequence ID" value="XM_002683324.1"/>
</dbReference>
<feature type="domain" description="YrdC-like" evidence="14">
    <location>
        <begin position="1"/>
        <end position="212"/>
    </location>
</feature>
<dbReference type="EMBL" id="GG738845">
    <property type="protein sequence ID" value="EFC50626.1"/>
    <property type="molecule type" value="Genomic_DNA"/>
</dbReference>
<evidence type="ECO:0000256" key="10">
    <source>
        <dbReference type="ARBA" id="ARBA00022840"/>
    </source>
</evidence>
<dbReference type="OMA" id="MITHYAP"/>
<name>D2UXF9_NAEGR</name>
<dbReference type="InterPro" id="IPR005145">
    <property type="entry name" value="Sua5_C"/>
</dbReference>
<evidence type="ECO:0000256" key="1">
    <source>
        <dbReference type="ARBA" id="ARBA00004496"/>
    </source>
</evidence>
<dbReference type="PROSITE" id="PS51163">
    <property type="entry name" value="YRDC"/>
    <property type="match status" value="1"/>
</dbReference>
<feature type="binding site" evidence="13">
    <location>
        <position position="131"/>
    </location>
    <ligand>
        <name>L-threonine</name>
        <dbReference type="ChEBI" id="CHEBI:57926"/>
    </ligand>
</feature>
<feature type="binding site" evidence="13">
    <location>
        <position position="19"/>
    </location>
    <ligand>
        <name>L-threonine</name>
        <dbReference type="ChEBI" id="CHEBI:57926"/>
    </ligand>
</feature>
<dbReference type="GO" id="GO:0061710">
    <property type="term" value="F:L-threonylcarbamoyladenylate synthase"/>
    <property type="evidence" value="ECO:0007669"/>
    <property type="project" value="UniProtKB-EC"/>
</dbReference>
<dbReference type="GO" id="GO:0005524">
    <property type="term" value="F:ATP binding"/>
    <property type="evidence" value="ECO:0007669"/>
    <property type="project" value="UniProtKB-KW"/>
</dbReference>
<dbReference type="PANTHER" id="PTHR17490">
    <property type="entry name" value="SUA5"/>
    <property type="match status" value="1"/>
</dbReference>
<dbReference type="InterPro" id="IPR017945">
    <property type="entry name" value="DHBP_synth_RibB-like_a/b_dom"/>
</dbReference>
<dbReference type="InParanoid" id="D2UXF9"/>